<name>A0AAV6X121_9LAMI</name>
<dbReference type="Pfam" id="PF17919">
    <property type="entry name" value="RT_RNaseH_2"/>
    <property type="match status" value="1"/>
</dbReference>
<dbReference type="PANTHER" id="PTHR15503:SF43">
    <property type="entry name" value="REVERSE TRANSCRIPTASE RNASE H-LIKE DOMAIN-CONTAINING PROTEIN"/>
    <property type="match status" value="1"/>
</dbReference>
<dbReference type="EMBL" id="WHWC01000012">
    <property type="protein sequence ID" value="KAG8372925.1"/>
    <property type="molecule type" value="Genomic_DNA"/>
</dbReference>
<evidence type="ECO:0000313" key="4">
    <source>
        <dbReference type="Proteomes" id="UP000826271"/>
    </source>
</evidence>
<dbReference type="SUPFAM" id="SSF54160">
    <property type="entry name" value="Chromo domain-like"/>
    <property type="match status" value="1"/>
</dbReference>
<sequence length="431" mass="49781">MVETTRNNTELRKDVDALKESCERTEKTLEEMRSMMASMFANQYQHTVHGGLGHFGENGGESPLNHGASWTPGYQIPSKVSRVDFPHFNGEDLRGWLYKCEQCFEVDDTPSNAKVKLVVVHLEGKALQWHQMFMKSRLTREVPNWEEYIRALNDRFGALVYDDPMLELVNLKQVGTIQQYLDKFDEIVNCMDLPDHYALSCFLGGLKGEISVNVRMFRPKSLQEAISLEKLQEQAISITQKRPPLFPKSIPFPPKSQPNNAEATSPIFSLQGNTIQDKLQLQNLLEEFGDLFEEPTTVPPHRDQDNKIILKEGTYLISLRPYRYPARQKDEIEKMDAFKWSGDAETAFLELKNAMTRATVLAMPDFNEEFIIKADASGRVLEPEKILDRRVVNRNNRSATQWLIKWFNAPIEESTWEFLHDLRIKFPHFNP</sequence>
<evidence type="ECO:0000259" key="2">
    <source>
        <dbReference type="PROSITE" id="PS50013"/>
    </source>
</evidence>
<dbReference type="InterPro" id="IPR023780">
    <property type="entry name" value="Chromo_domain"/>
</dbReference>
<protein>
    <recommendedName>
        <fullName evidence="2">Chromo domain-containing protein</fullName>
    </recommendedName>
</protein>
<dbReference type="PANTHER" id="PTHR15503">
    <property type="entry name" value="LDOC1 RELATED"/>
    <property type="match status" value="1"/>
</dbReference>
<reference evidence="3" key="1">
    <citation type="submission" date="2019-10" db="EMBL/GenBank/DDBJ databases">
        <authorList>
            <person name="Zhang R."/>
            <person name="Pan Y."/>
            <person name="Wang J."/>
            <person name="Ma R."/>
            <person name="Yu S."/>
        </authorList>
    </citation>
    <scope>NUCLEOTIDE SEQUENCE</scope>
    <source>
        <strain evidence="3">LA-IB0</strain>
        <tissue evidence="3">Leaf</tissue>
    </source>
</reference>
<dbReference type="Pfam" id="PF03732">
    <property type="entry name" value="Retrotrans_gag"/>
    <property type="match status" value="1"/>
</dbReference>
<gene>
    <name evidence="3" type="ORF">BUALT_Bualt12G0117700</name>
</gene>
<proteinExistence type="predicted"/>
<dbReference type="InterPro" id="IPR000953">
    <property type="entry name" value="Chromo/chromo_shadow_dom"/>
</dbReference>
<dbReference type="SUPFAM" id="SSF56672">
    <property type="entry name" value="DNA/RNA polymerases"/>
    <property type="match status" value="1"/>
</dbReference>
<dbReference type="Proteomes" id="UP000826271">
    <property type="component" value="Unassembled WGS sequence"/>
</dbReference>
<feature type="domain" description="Chromo" evidence="2">
    <location>
        <begin position="381"/>
        <end position="431"/>
    </location>
</feature>
<keyword evidence="1" id="KW-0175">Coiled coil</keyword>
<dbReference type="CDD" id="cd00024">
    <property type="entry name" value="CD_CSD"/>
    <property type="match status" value="1"/>
</dbReference>
<keyword evidence="4" id="KW-1185">Reference proteome</keyword>
<dbReference type="AlphaFoldDB" id="A0AAV6X121"/>
<dbReference type="InterPro" id="IPR043502">
    <property type="entry name" value="DNA/RNA_pol_sf"/>
</dbReference>
<evidence type="ECO:0000256" key="1">
    <source>
        <dbReference type="SAM" id="Coils"/>
    </source>
</evidence>
<dbReference type="InterPro" id="IPR041577">
    <property type="entry name" value="RT_RNaseH_2"/>
</dbReference>
<organism evidence="3 4">
    <name type="scientific">Buddleja alternifolia</name>
    <dbReference type="NCBI Taxonomy" id="168488"/>
    <lineage>
        <taxon>Eukaryota</taxon>
        <taxon>Viridiplantae</taxon>
        <taxon>Streptophyta</taxon>
        <taxon>Embryophyta</taxon>
        <taxon>Tracheophyta</taxon>
        <taxon>Spermatophyta</taxon>
        <taxon>Magnoliopsida</taxon>
        <taxon>eudicotyledons</taxon>
        <taxon>Gunneridae</taxon>
        <taxon>Pentapetalae</taxon>
        <taxon>asterids</taxon>
        <taxon>lamiids</taxon>
        <taxon>Lamiales</taxon>
        <taxon>Scrophulariaceae</taxon>
        <taxon>Buddlejeae</taxon>
        <taxon>Buddleja</taxon>
    </lineage>
</organism>
<comment type="caution">
    <text evidence="3">The sequence shown here is derived from an EMBL/GenBank/DDBJ whole genome shotgun (WGS) entry which is preliminary data.</text>
</comment>
<feature type="coiled-coil region" evidence="1">
    <location>
        <begin position="1"/>
        <end position="35"/>
    </location>
</feature>
<dbReference type="Gene3D" id="2.40.50.40">
    <property type="match status" value="1"/>
</dbReference>
<accession>A0AAV6X121</accession>
<evidence type="ECO:0000313" key="3">
    <source>
        <dbReference type="EMBL" id="KAG8372925.1"/>
    </source>
</evidence>
<dbReference type="Pfam" id="PF00385">
    <property type="entry name" value="Chromo"/>
    <property type="match status" value="1"/>
</dbReference>
<dbReference type="PROSITE" id="PS50013">
    <property type="entry name" value="CHROMO_2"/>
    <property type="match status" value="1"/>
</dbReference>
<dbReference type="InterPro" id="IPR032567">
    <property type="entry name" value="RTL1-rel"/>
</dbReference>
<dbReference type="InterPro" id="IPR016197">
    <property type="entry name" value="Chromo-like_dom_sf"/>
</dbReference>
<dbReference type="InterPro" id="IPR005162">
    <property type="entry name" value="Retrotrans_gag_dom"/>
</dbReference>